<dbReference type="EC" id="2.7.7.6" evidence="3"/>
<protein>
    <submittedName>
        <fullName evidence="3">DNA-directed RNA polymerase subunit K</fullName>
        <ecNumber evidence="3">2.7.7.6</ecNumber>
    </submittedName>
</protein>
<keyword evidence="4" id="KW-1185">Reference proteome</keyword>
<keyword evidence="3" id="KW-0808">Transferase</keyword>
<dbReference type="GO" id="GO:0042797">
    <property type="term" value="P:tRNA transcription by RNA polymerase III"/>
    <property type="evidence" value="ECO:0007669"/>
    <property type="project" value="TreeGrafter"/>
</dbReference>
<keyword evidence="1 3" id="KW-0240">DNA-directed RNA polymerase</keyword>
<keyword evidence="3" id="KW-0548">Nucleotidyltransferase</keyword>
<dbReference type="PIRSF" id="PIRSF000778">
    <property type="entry name" value="RpoK/RPB6"/>
    <property type="match status" value="1"/>
</dbReference>
<dbReference type="PANTHER" id="PTHR47227:SF5">
    <property type="entry name" value="DNA-DIRECTED RNA POLYMERASES I, II, AND III SUBUNIT RPABC2"/>
    <property type="match status" value="1"/>
</dbReference>
<reference evidence="3 4" key="1">
    <citation type="journal article" date="2016" name="Sci. Rep.">
        <title>Metabolic traits of an uncultured archaeal lineage -MSBL1- from brine pools of the Red Sea.</title>
        <authorList>
            <person name="Mwirichia R."/>
            <person name="Alam I."/>
            <person name="Rashid M."/>
            <person name="Vinu M."/>
            <person name="Ba-Alawi W."/>
            <person name="Anthony Kamau A."/>
            <person name="Kamanda Ngugi D."/>
            <person name="Goker M."/>
            <person name="Klenk H.P."/>
            <person name="Bajic V."/>
            <person name="Stingl U."/>
        </authorList>
    </citation>
    <scope>NUCLEOTIDE SEQUENCE [LARGE SCALE GENOMIC DNA]</scope>
    <source>
        <strain evidence="3">SCGC-AAA382A20</strain>
    </source>
</reference>
<dbReference type="GO" id="GO:0003899">
    <property type="term" value="F:DNA-directed RNA polymerase activity"/>
    <property type="evidence" value="ECO:0007669"/>
    <property type="project" value="UniProtKB-EC"/>
</dbReference>
<gene>
    <name evidence="3" type="primary">rpoK</name>
    <name evidence="3" type="ORF">AKJ51_02785</name>
</gene>
<dbReference type="InterPro" id="IPR006111">
    <property type="entry name" value="Rpo6/Rpb6"/>
</dbReference>
<dbReference type="Gene3D" id="3.90.940.10">
    <property type="match status" value="1"/>
</dbReference>
<dbReference type="EMBL" id="LHYE01000028">
    <property type="protein sequence ID" value="KXB06834.1"/>
    <property type="molecule type" value="Genomic_DNA"/>
</dbReference>
<keyword evidence="2" id="KW-0804">Transcription</keyword>
<accession>A0A133VK67</accession>
<dbReference type="NCBIfam" id="NF002208">
    <property type="entry name" value="PRK01099.1-3"/>
    <property type="match status" value="1"/>
</dbReference>
<proteinExistence type="predicted"/>
<comment type="caution">
    <text evidence="3">The sequence shown here is derived from an EMBL/GenBank/DDBJ whole genome shotgun (WGS) entry which is preliminary data.</text>
</comment>
<dbReference type="InterPro" id="IPR036161">
    <property type="entry name" value="RPB6/omega-like_sf"/>
</dbReference>
<organism evidence="3 4">
    <name type="scientific">candidate division MSBL1 archaeon SCGC-AAA382A20</name>
    <dbReference type="NCBI Taxonomy" id="1698280"/>
    <lineage>
        <taxon>Archaea</taxon>
        <taxon>Methanobacteriati</taxon>
        <taxon>Methanobacteriota</taxon>
        <taxon>candidate division MSBL1</taxon>
    </lineage>
</organism>
<dbReference type="AlphaFoldDB" id="A0A133VK67"/>
<evidence type="ECO:0000313" key="3">
    <source>
        <dbReference type="EMBL" id="KXB06834.1"/>
    </source>
</evidence>
<evidence type="ECO:0000313" key="4">
    <source>
        <dbReference type="Proteomes" id="UP000070263"/>
    </source>
</evidence>
<dbReference type="InterPro" id="IPR006110">
    <property type="entry name" value="Pol_omega/Rpo6/RPB6"/>
</dbReference>
<dbReference type="GO" id="GO:0006366">
    <property type="term" value="P:transcription by RNA polymerase II"/>
    <property type="evidence" value="ECO:0007669"/>
    <property type="project" value="TreeGrafter"/>
</dbReference>
<evidence type="ECO:0000256" key="1">
    <source>
        <dbReference type="ARBA" id="ARBA00022478"/>
    </source>
</evidence>
<dbReference type="Pfam" id="PF01192">
    <property type="entry name" value="RNA_pol_Rpb6"/>
    <property type="match status" value="1"/>
</dbReference>
<name>A0A133VK67_9EURY</name>
<dbReference type="PATRIC" id="fig|1698280.3.peg.481"/>
<dbReference type="InterPro" id="IPR020708">
    <property type="entry name" value="DNA-dir_RNA_polK_14-18kDa_CS"/>
</dbReference>
<dbReference type="PANTHER" id="PTHR47227">
    <property type="entry name" value="DNA-DIRECTED RNA POLYMERASE SUBUNIT K"/>
    <property type="match status" value="1"/>
</dbReference>
<dbReference type="PROSITE" id="PS01111">
    <property type="entry name" value="RNA_POL_K_14KD"/>
    <property type="match status" value="1"/>
</dbReference>
<dbReference type="GO" id="GO:0000428">
    <property type="term" value="C:DNA-directed RNA polymerase complex"/>
    <property type="evidence" value="ECO:0007669"/>
    <property type="project" value="UniProtKB-KW"/>
</dbReference>
<dbReference type="Proteomes" id="UP000070263">
    <property type="component" value="Unassembled WGS sequence"/>
</dbReference>
<dbReference type="GO" id="GO:0003677">
    <property type="term" value="F:DNA binding"/>
    <property type="evidence" value="ECO:0007669"/>
    <property type="project" value="InterPro"/>
</dbReference>
<dbReference type="GO" id="GO:0006360">
    <property type="term" value="P:transcription by RNA polymerase I"/>
    <property type="evidence" value="ECO:0007669"/>
    <property type="project" value="TreeGrafter"/>
</dbReference>
<evidence type="ECO:0000256" key="2">
    <source>
        <dbReference type="ARBA" id="ARBA00023163"/>
    </source>
</evidence>
<dbReference type="SUPFAM" id="SSF63562">
    <property type="entry name" value="RPB6/omega subunit-like"/>
    <property type="match status" value="1"/>
</dbReference>
<sequence>MEERSRFERARIISARALQIAMGAPVLTDKAGEKDPIKLARKEFEADVVPLTVRCKEPPKLED</sequence>